<feature type="transmembrane region" description="Helical" evidence="1">
    <location>
        <begin position="118"/>
        <end position="143"/>
    </location>
</feature>
<proteinExistence type="predicted"/>
<keyword evidence="1" id="KW-1133">Transmembrane helix</keyword>
<keyword evidence="3" id="KW-1185">Reference proteome</keyword>
<dbReference type="InterPro" id="IPR021315">
    <property type="entry name" value="Gap/Sap"/>
</dbReference>
<accession>A0A6M6JS03</accession>
<name>A0A6M6JS03_9PSEU</name>
<dbReference type="Pfam" id="PF11139">
    <property type="entry name" value="SfLAP"/>
    <property type="match status" value="1"/>
</dbReference>
<gene>
    <name evidence="2" type="ORF">HOP40_28435</name>
</gene>
<dbReference type="KEGG" id="pbro:HOP40_28435"/>
<dbReference type="EMBL" id="CP053564">
    <property type="protein sequence ID" value="QJY49199.1"/>
    <property type="molecule type" value="Genomic_DNA"/>
</dbReference>
<sequence>MSIEVVLLALTAVVRPTSAAVVVAILSTGRPRRLLTAYVLSGLAFSLAVGALVLLIVQHVGPARAATARPVVDVVLGLLLLGCAGADRIGYVPSHDPGPAGSPRWLQRRLDRLSPSGAATLGVFLHLPGVVYLAALNAIAGYAPGTVSDVVQLSIYNAFRLGVPLVALVLSTYRLTATRDSLARATSWSMRHRRGLVVAFCGTLGAYLLLTGAVDLARGR</sequence>
<evidence type="ECO:0000256" key="1">
    <source>
        <dbReference type="SAM" id="Phobius"/>
    </source>
</evidence>
<keyword evidence="1" id="KW-0812">Transmembrane</keyword>
<feature type="transmembrane region" description="Helical" evidence="1">
    <location>
        <begin position="155"/>
        <end position="175"/>
    </location>
</feature>
<evidence type="ECO:0000313" key="3">
    <source>
        <dbReference type="Proteomes" id="UP000505377"/>
    </source>
</evidence>
<feature type="transmembrane region" description="Helical" evidence="1">
    <location>
        <begin position="35"/>
        <end position="57"/>
    </location>
</feature>
<keyword evidence="1" id="KW-0472">Membrane</keyword>
<feature type="transmembrane region" description="Helical" evidence="1">
    <location>
        <begin position="196"/>
        <end position="214"/>
    </location>
</feature>
<dbReference type="AlphaFoldDB" id="A0A6M6JS03"/>
<protein>
    <recommendedName>
        <fullName evidence="4">GAP family protein</fullName>
    </recommendedName>
</protein>
<dbReference type="RefSeq" id="WP_172164426.1">
    <property type="nucleotide sequence ID" value="NZ_CP053564.1"/>
</dbReference>
<evidence type="ECO:0008006" key="4">
    <source>
        <dbReference type="Google" id="ProtNLM"/>
    </source>
</evidence>
<evidence type="ECO:0000313" key="2">
    <source>
        <dbReference type="EMBL" id="QJY49199.1"/>
    </source>
</evidence>
<organism evidence="2 3">
    <name type="scientific">Pseudonocardia broussonetiae</name>
    <dbReference type="NCBI Taxonomy" id="2736640"/>
    <lineage>
        <taxon>Bacteria</taxon>
        <taxon>Bacillati</taxon>
        <taxon>Actinomycetota</taxon>
        <taxon>Actinomycetes</taxon>
        <taxon>Pseudonocardiales</taxon>
        <taxon>Pseudonocardiaceae</taxon>
        <taxon>Pseudonocardia</taxon>
    </lineage>
</organism>
<reference evidence="2 3" key="1">
    <citation type="submission" date="2020-05" db="EMBL/GenBank/DDBJ databases">
        <authorList>
            <person name="Mo P."/>
        </authorList>
    </citation>
    <scope>NUCLEOTIDE SEQUENCE [LARGE SCALE GENOMIC DNA]</scope>
    <source>
        <strain evidence="2 3">Gen01</strain>
    </source>
</reference>
<dbReference type="Proteomes" id="UP000505377">
    <property type="component" value="Chromosome"/>
</dbReference>